<dbReference type="Proteomes" id="UP000243579">
    <property type="component" value="Unassembled WGS sequence"/>
</dbReference>
<name>A0A1V9YXB5_ACHHY</name>
<gene>
    <name evidence="3" type="ORF">ACHHYP_05597</name>
</gene>
<dbReference type="OrthoDB" id="79818at2759"/>
<keyword evidence="1" id="KW-1133">Transmembrane helix</keyword>
<protein>
    <recommendedName>
        <fullName evidence="2">Putative auto-transporter adhesin head GIN domain-containing protein</fullName>
    </recommendedName>
</protein>
<dbReference type="Gene3D" id="2.160.20.120">
    <property type="match status" value="2"/>
</dbReference>
<keyword evidence="4" id="KW-1185">Reference proteome</keyword>
<comment type="caution">
    <text evidence="3">The sequence shown here is derived from an EMBL/GenBank/DDBJ whole genome shotgun (WGS) entry which is preliminary data.</text>
</comment>
<reference evidence="3 4" key="1">
    <citation type="journal article" date="2014" name="Genome Biol. Evol.">
        <title>The secreted proteins of Achlya hypogyna and Thraustotheca clavata identify the ancestral oomycete secretome and reveal gene acquisitions by horizontal gene transfer.</title>
        <authorList>
            <person name="Misner I."/>
            <person name="Blouin N."/>
            <person name="Leonard G."/>
            <person name="Richards T.A."/>
            <person name="Lane C.E."/>
        </authorList>
    </citation>
    <scope>NUCLEOTIDE SEQUENCE [LARGE SCALE GENOMIC DNA]</scope>
    <source>
        <strain evidence="3 4">ATCC 48635</strain>
    </source>
</reference>
<evidence type="ECO:0000313" key="4">
    <source>
        <dbReference type="Proteomes" id="UP000243579"/>
    </source>
</evidence>
<organism evidence="3 4">
    <name type="scientific">Achlya hypogyna</name>
    <name type="common">Oomycete</name>
    <name type="synonym">Protoachlya hypogyna</name>
    <dbReference type="NCBI Taxonomy" id="1202772"/>
    <lineage>
        <taxon>Eukaryota</taxon>
        <taxon>Sar</taxon>
        <taxon>Stramenopiles</taxon>
        <taxon>Oomycota</taxon>
        <taxon>Saprolegniomycetes</taxon>
        <taxon>Saprolegniales</taxon>
        <taxon>Achlyaceae</taxon>
        <taxon>Achlya</taxon>
    </lineage>
</organism>
<accession>A0A1V9YXB5</accession>
<evidence type="ECO:0000256" key="1">
    <source>
        <dbReference type="SAM" id="Phobius"/>
    </source>
</evidence>
<dbReference type="EMBL" id="JNBR01000636">
    <property type="protein sequence ID" value="OQR90351.1"/>
    <property type="molecule type" value="Genomic_DNA"/>
</dbReference>
<dbReference type="Pfam" id="PF10988">
    <property type="entry name" value="DUF2807"/>
    <property type="match status" value="1"/>
</dbReference>
<evidence type="ECO:0000259" key="2">
    <source>
        <dbReference type="Pfam" id="PF10988"/>
    </source>
</evidence>
<keyword evidence="1" id="KW-0472">Membrane</keyword>
<proteinExistence type="predicted"/>
<dbReference type="InterPro" id="IPR021255">
    <property type="entry name" value="DUF2807"/>
</dbReference>
<dbReference type="PANTHER" id="PTHR39200:SF1">
    <property type="entry name" value="AUTO-TRANSPORTER ADHESIN HEAD GIN DOMAIN-CONTAINING PROTEIN-RELATED"/>
    <property type="match status" value="1"/>
</dbReference>
<keyword evidence="1" id="KW-0812">Transmembrane</keyword>
<dbReference type="AlphaFoldDB" id="A0A1V9YXB5"/>
<feature type="domain" description="Putative auto-transporter adhesin head GIN" evidence="2">
    <location>
        <begin position="201"/>
        <end position="280"/>
    </location>
</feature>
<sequence>MATFADSWSTKVYNASSASLSSIKLYYAAYVHATPATSMSVVLRSNSKSFLDAFDINEEGDQLNVRGLQWYANPFGSLFAKYVMDVYVPEGALASLKAAGFGDIVVSTATLVNSRAFSAVISGSSDLFLSGDTVSLAALHLAVPGSGTLQFHVNATSVAEKTELSVSGSGKVALIGSTFTAKAVRSSVSGSGDIYLGAASRINATAVSTSISGSGSVNYYAAGVCGAHNVSVSGSGDIGAGALVCDTARVSISGSGKAYVQATAAVTASVSGSGTVYAVGAFPPSVSGSLSSTNSPVVATYSLKAIPEYEPSTNAQFGLGWSCLILAGIILLITFIVIRCRKAGRCRCCCRRKRQTASNAPILAPDANVYVSAATPVDAQKHV</sequence>
<feature type="transmembrane region" description="Helical" evidence="1">
    <location>
        <begin position="319"/>
        <end position="338"/>
    </location>
</feature>
<dbReference type="PANTHER" id="PTHR39200">
    <property type="entry name" value="HYPOTHETICAL EXPORTED PROTEIN"/>
    <property type="match status" value="1"/>
</dbReference>
<evidence type="ECO:0000313" key="3">
    <source>
        <dbReference type="EMBL" id="OQR90351.1"/>
    </source>
</evidence>